<sequence length="140" mass="15253">MTDEPAHVTELQPDEKLPWSARRLLRRARRDGAAGVLLHAAIHEPVRGVSSRSSVVSVREGGKRLCMCSKTSKFPKFAALPPGTHELEFAVTRTRGGTSVTRTVTLRAGEVLVALCEPVQPDTVYRRGPSVDGWRIGRAG</sequence>
<dbReference type="RefSeq" id="WP_014151300.1">
    <property type="nucleotide sequence ID" value="NC_016113.1"/>
</dbReference>
<keyword evidence="2" id="KW-1185">Reference proteome</keyword>
<dbReference type="EMBL" id="CP003229">
    <property type="protein sequence ID" value="AEW99079.1"/>
    <property type="molecule type" value="Genomic_DNA"/>
</dbReference>
<dbReference type="KEGG" id="scy:SCATT_p08860"/>
<evidence type="ECO:0000313" key="1">
    <source>
        <dbReference type="EMBL" id="AEW99079.1"/>
    </source>
</evidence>
<evidence type="ECO:0000313" key="2">
    <source>
        <dbReference type="Proteomes" id="UP000007842"/>
    </source>
</evidence>
<dbReference type="Proteomes" id="UP000007842">
    <property type="component" value="Plasmid pSCATT"/>
</dbReference>
<accession>G8XDD3</accession>
<geneLocation type="plasmid" evidence="1 2">
    <name>pSCATT</name>
</geneLocation>
<keyword evidence="1" id="KW-0614">Plasmid</keyword>
<dbReference type="KEGG" id="sct:SCAT_p0848"/>
<organism evidence="1 2">
    <name type="scientific">Streptantibioticus cattleyicolor (strain ATCC 35852 / DSM 46488 / JCM 4925 / NBRC 14057 / NRRL 8057)</name>
    <name type="common">Streptomyces cattleya</name>
    <dbReference type="NCBI Taxonomy" id="1003195"/>
    <lineage>
        <taxon>Bacteria</taxon>
        <taxon>Bacillati</taxon>
        <taxon>Actinomycetota</taxon>
        <taxon>Actinomycetes</taxon>
        <taxon>Kitasatosporales</taxon>
        <taxon>Streptomycetaceae</taxon>
        <taxon>Streptantibioticus</taxon>
    </lineage>
</organism>
<dbReference type="PATRIC" id="fig|1003195.11.peg.818"/>
<name>F8JNF3_STREN</name>
<gene>
    <name evidence="1" type="ordered locus">SCATT_p08860</name>
</gene>
<dbReference type="OrthoDB" id="3629082at2"/>
<dbReference type="HOGENOM" id="CLU_1834020_0_0_11"/>
<accession>F8JNF3</accession>
<reference evidence="2" key="1">
    <citation type="submission" date="2011-12" db="EMBL/GenBank/DDBJ databases">
        <title>Complete genome sequence of Streptomyces cattleya strain DSM 46488.</title>
        <authorList>
            <person name="Ou H.-Y."/>
            <person name="Li P."/>
            <person name="Zhao C."/>
            <person name="O'Hagan D."/>
            <person name="Deng Z."/>
        </authorList>
    </citation>
    <scope>NUCLEOTIDE SEQUENCE [LARGE SCALE GENOMIC DNA]</scope>
    <source>
        <strain evidence="2">ATCC 35852 / DSM 46488 / JCM 4925 / NBRC 14057 / NRRL 8057</strain>
        <plasmid evidence="2">Plasmid pSCATT</plasmid>
    </source>
</reference>
<protein>
    <submittedName>
        <fullName evidence="1">Uncharacterized protein</fullName>
    </submittedName>
</protein>
<dbReference type="AlphaFoldDB" id="F8JNF3"/>
<proteinExistence type="predicted"/>